<dbReference type="GeneTree" id="ENSGT00940000157283"/>
<feature type="region of interest" description="Disordered" evidence="1">
    <location>
        <begin position="632"/>
        <end position="676"/>
    </location>
</feature>
<dbReference type="GO" id="GO:0005737">
    <property type="term" value="C:cytoplasm"/>
    <property type="evidence" value="ECO:0007669"/>
    <property type="project" value="GOC"/>
</dbReference>
<name>W5MUC4_LEPOC</name>
<proteinExistence type="predicted"/>
<protein>
    <submittedName>
        <fullName evidence="3">Tectonin beta-propeller repeat containing 2</fullName>
    </submittedName>
</protein>
<reference evidence="3" key="2">
    <citation type="submission" date="2025-08" db="UniProtKB">
        <authorList>
            <consortium name="Ensembl"/>
        </authorList>
    </citation>
    <scope>IDENTIFICATION</scope>
</reference>
<dbReference type="InterPro" id="IPR015943">
    <property type="entry name" value="WD40/YVTN_repeat-like_dom_sf"/>
</dbReference>
<dbReference type="PANTHER" id="PTHR23287:SF16">
    <property type="entry name" value="TECTONIN BETA-PROPELLER REPEAT-CONTAINING PROTEIN 2"/>
    <property type="match status" value="1"/>
</dbReference>
<dbReference type="Proteomes" id="UP000018468">
    <property type="component" value="Linkage group LG7"/>
</dbReference>
<dbReference type="CTD" id="9895"/>
<dbReference type="Gene3D" id="2.130.10.10">
    <property type="entry name" value="YVTN repeat-like/Quinoprotein amine dehydrogenase"/>
    <property type="match status" value="1"/>
</dbReference>
<feature type="compositionally biased region" description="Basic and acidic residues" evidence="1">
    <location>
        <begin position="400"/>
        <end position="420"/>
    </location>
</feature>
<feature type="region of interest" description="Disordered" evidence="1">
    <location>
        <begin position="571"/>
        <end position="590"/>
    </location>
</feature>
<dbReference type="Bgee" id="ENSLOCG00000009804">
    <property type="expression patterns" value="Expressed in muscle tissue and 13 other cell types or tissues"/>
</dbReference>
<dbReference type="InterPro" id="IPR056499">
    <property type="entry name" value="Beta-prop_HPS5-like"/>
</dbReference>
<feature type="compositionally biased region" description="Basic and acidic residues" evidence="1">
    <location>
        <begin position="713"/>
        <end position="738"/>
    </location>
</feature>
<dbReference type="eggNOG" id="KOG3669">
    <property type="taxonomic scope" value="Eukaryota"/>
</dbReference>
<dbReference type="SUPFAM" id="SSF50978">
    <property type="entry name" value="WD40 repeat-like"/>
    <property type="match status" value="1"/>
</dbReference>
<feature type="compositionally biased region" description="Low complexity" evidence="1">
    <location>
        <begin position="457"/>
        <end position="468"/>
    </location>
</feature>
<accession>W5MUC4</accession>
<dbReference type="GO" id="GO:0032527">
    <property type="term" value="P:protein exit from endoplasmic reticulum"/>
    <property type="evidence" value="ECO:0000318"/>
    <property type="project" value="GO_Central"/>
</dbReference>
<feature type="domain" description="HPS5-like beta-propeller" evidence="2">
    <location>
        <begin position="36"/>
        <end position="345"/>
    </location>
</feature>
<dbReference type="OrthoDB" id="9930272at2759"/>
<keyword evidence="4" id="KW-1185">Reference proteome</keyword>
<dbReference type="FunCoup" id="W5MUC4">
    <property type="interactions" value="402"/>
</dbReference>
<dbReference type="PANTHER" id="PTHR23287">
    <property type="entry name" value="RUBY-EYE2-LIKE PROTEIN"/>
    <property type="match status" value="1"/>
</dbReference>
<dbReference type="Pfam" id="PF06462">
    <property type="entry name" value="Hyd_WA"/>
    <property type="match status" value="1"/>
</dbReference>
<dbReference type="InterPro" id="IPR036322">
    <property type="entry name" value="WD40_repeat_dom_sf"/>
</dbReference>
<dbReference type="EMBL" id="AHAT01003835">
    <property type="status" value="NOT_ANNOTATED_CDS"/>
    <property type="molecule type" value="Genomic_DNA"/>
</dbReference>
<dbReference type="SMART" id="SM00706">
    <property type="entry name" value="TECPR"/>
    <property type="match status" value="10"/>
</dbReference>
<feature type="compositionally biased region" description="Basic residues" evidence="1">
    <location>
        <begin position="517"/>
        <end position="526"/>
    </location>
</feature>
<evidence type="ECO:0000313" key="4">
    <source>
        <dbReference type="Proteomes" id="UP000018468"/>
    </source>
</evidence>
<reference evidence="4" key="1">
    <citation type="submission" date="2011-12" db="EMBL/GenBank/DDBJ databases">
        <title>The Draft Genome of Lepisosteus oculatus.</title>
        <authorList>
            <consortium name="The Broad Institute Genome Assembly &amp; Analysis Group"/>
            <consortium name="Computational R&amp;D Group"/>
            <consortium name="and Sequencing Platform"/>
            <person name="Di Palma F."/>
            <person name="Alfoldi J."/>
            <person name="Johnson J."/>
            <person name="Berlin A."/>
            <person name="Gnerre S."/>
            <person name="Jaffe D."/>
            <person name="MacCallum I."/>
            <person name="Young S."/>
            <person name="Walker B.J."/>
            <person name="Lander E.S."/>
            <person name="Lindblad-Toh K."/>
        </authorList>
    </citation>
    <scope>NUCLEOTIDE SEQUENCE [LARGE SCALE GENOMIC DNA]</scope>
</reference>
<dbReference type="KEGG" id="loc:102695464"/>
<feature type="compositionally biased region" description="Basic and acidic residues" evidence="1">
    <location>
        <begin position="578"/>
        <end position="590"/>
    </location>
</feature>
<dbReference type="SUPFAM" id="SSF50985">
    <property type="entry name" value="RCC1/BLIP-II"/>
    <property type="match status" value="1"/>
</dbReference>
<dbReference type="InterPro" id="IPR009091">
    <property type="entry name" value="RCC1/BLIP-II"/>
</dbReference>
<evidence type="ECO:0000256" key="1">
    <source>
        <dbReference type="SAM" id="MobiDB-lite"/>
    </source>
</evidence>
<dbReference type="Pfam" id="PF23756">
    <property type="entry name" value="Beta-prop_HPS5"/>
    <property type="match status" value="1"/>
</dbReference>
<sequence>MAAQASPAALKEFCPLYYLLNTIPAKVQRGFRSVLVYLTALDASSDYIAVGSSIGMLYLYCRRLNQMNKYNLEGKTEAITSVKLLSCFDDLVAVGTASGRVALFQLVSPLPGRNKQLRRFDVVGLHKSTVTALAWSANGMKLFSGDDKGKVVYSAIDLDQGVCNPSVLLEEQSAIVQLEYSQKVLLVSTHQHSLLFYTEEKAVQQVGTKPRKGNGKFGACFHPGLCKQSDLVVYAARPGLRLWKADVQGSVQATYILKDVFAEGVRPFELFPRAGSHATEGYRPAERQLGLLSCFLREGWVLSWNEYSIYVLDSLNQAVVGGLEGSGDIVSVSCTDHEIFLLKGDRDIIRISSRPEGLASSASDVPLWLSTPTATAPQMVQPTGAVETAQPIRTMSIIAESRDTQPDGEEDCRREGGRKEQDAVIVLEKIEVALGDPKGAPQREQASEAPLRGGSGTSESRSRSSSVTSWDSALGLGAAVEQSASELSVEGLSSSTRFSTVSTEDFEQELVVKSIRVRKKKKKKRHDSGNRLSDHSSWSEGVFSQDAVSDGTTTPVCELLSDRTSLLGSSLDLQSADSPDREGSVSGDSHSHDLFAVLTSPEVTCTRLGEPPSADLRDLPAEVLGLEAPVPQSCETSDVPLAKAPSSSPPSPRLLESDGQEVTQKDPLALQSESNRYALPGQGAKVRGSIPDCDADALLECNSLNTQASAERVSGEDGLVRSEKDESEPHVPPSHTHDLSTLDDFGLLGVGGSLEASDQNLVTPFPALHDVISHVSTLSTRAQEQEWQDAGLQCISSDEEDIYAHAVPHSASDASLVEQPLLGTNLQRLIDGHCSDAAKSDLEDSSLFKSDQFAESWMGYSGPGYGILSLVVSEKYIWCLDFKGVLYCSPLPSAGLRWQKFEDSVQQVAVSPSGSLLWKVEQKTNKAFACGKVTIKSRRHWYEAIPQTAFVALSDDTAWIIRTNGDLYLQTGLSVDRPCARAVKVDCPCPLTQITARGSVVWALTEQRGVFYREGLSSFCTEGEQWKCDAVSESQGLEPVCIALGDHNTAWALDTSGNLWFRTGITAQKPQGEDDHWWQVSITDYVVFDQCSLFQTIIQATHSVASAAQAPVEKVADRLRVAFWSQQPQCQPSLLGVNSSGVWIASGRNDFHVAKGSLIGTYWANVVPRGTASAAKWAFVIASSAPTKEGSFLWLGQSCKDLFCISDQCPQFRPSTVQLPPEVEMVHLSACQDAVWGLDTRGRVYIRTLSKSCPTGMHWTPLDLSQLGRVKLSSLSCGSQNVWACDANGMVYFRVGTQPLNPSMMLPAWISIEPPEQPVGVHLVSVYTSPNDRMLWAVDSRGYVHVRTGITEEMPVGTDWEHVPGLQAWQLAVSARTVWVRCPNGDVARRYGITEKNPAGDYWKKIPGLVSCLTVTPVDELWAVGMTGSLIRRLTKAFCHSNSRSKVSMASSSLNGDDPEDEWEVI</sequence>
<dbReference type="InParanoid" id="W5MUC4"/>
<dbReference type="OMA" id="WFRTGVC"/>
<dbReference type="GeneID" id="102695464"/>
<dbReference type="eggNOG" id="KOG3621">
    <property type="taxonomic scope" value="Eukaryota"/>
</dbReference>
<feature type="region of interest" description="Disordered" evidence="1">
    <location>
        <begin position="517"/>
        <end position="538"/>
    </location>
</feature>
<feature type="region of interest" description="Disordered" evidence="1">
    <location>
        <begin position="434"/>
        <end position="468"/>
    </location>
</feature>
<evidence type="ECO:0000259" key="2">
    <source>
        <dbReference type="Pfam" id="PF23756"/>
    </source>
</evidence>
<evidence type="ECO:0000313" key="3">
    <source>
        <dbReference type="Ensembl" id="ENSLOCP00000011983.1"/>
    </source>
</evidence>
<organism evidence="3 4">
    <name type="scientific">Lepisosteus oculatus</name>
    <name type="common">Spotted gar</name>
    <dbReference type="NCBI Taxonomy" id="7918"/>
    <lineage>
        <taxon>Eukaryota</taxon>
        <taxon>Metazoa</taxon>
        <taxon>Chordata</taxon>
        <taxon>Craniata</taxon>
        <taxon>Vertebrata</taxon>
        <taxon>Euteleostomi</taxon>
        <taxon>Actinopterygii</taxon>
        <taxon>Neopterygii</taxon>
        <taxon>Holostei</taxon>
        <taxon>Semionotiformes</taxon>
        <taxon>Lepisosteidae</taxon>
        <taxon>Lepisosteus</taxon>
    </lineage>
</organism>
<dbReference type="Pfam" id="PF19193">
    <property type="entry name" value="Tectonin"/>
    <property type="match status" value="1"/>
</dbReference>
<feature type="region of interest" description="Disordered" evidence="1">
    <location>
        <begin position="709"/>
        <end position="738"/>
    </location>
</feature>
<dbReference type="Ensembl" id="ENSLOCT00000012004.1">
    <property type="protein sequence ID" value="ENSLOCP00000011983.1"/>
    <property type="gene ID" value="ENSLOCG00000009804.1"/>
</dbReference>
<dbReference type="InterPro" id="IPR006624">
    <property type="entry name" value="Beta-propeller_rpt_TECPR"/>
</dbReference>
<reference evidence="3" key="3">
    <citation type="submission" date="2025-09" db="UniProtKB">
        <authorList>
            <consortium name="Ensembl"/>
        </authorList>
    </citation>
    <scope>IDENTIFICATION</scope>
</reference>
<dbReference type="STRING" id="7918.ENSLOCP00000011983"/>
<feature type="region of interest" description="Disordered" evidence="1">
    <location>
        <begin position="397"/>
        <end position="420"/>
    </location>
</feature>